<sequence length="226" mass="23244">MVGVLLIVGVAFAVVGPTTAGTPVAAPAQPDPAAATATLPPERPSTSAPAAPEDRMALLRAALLRPSEVGPGWRVAPEQPLPNPSVPAVCGGHSVIARFPDAQRVGVALLGSRSGERVQETLSVFGDRTTARAAYDAYAEGLDCTKGSLSGTPVTISEPEDVRDRVQGDRATAWTLTGSGFRALLVSVLTGDQLVNFVFLTPDGSSLTRVDALVLARTGVARLQAT</sequence>
<feature type="compositionally biased region" description="Low complexity" evidence="1">
    <location>
        <begin position="21"/>
        <end position="40"/>
    </location>
</feature>
<evidence type="ECO:0000313" key="4">
    <source>
        <dbReference type="Proteomes" id="UP000184363"/>
    </source>
</evidence>
<organism evidence="3 4">
    <name type="scientific">Pseudonocardia thermophila</name>
    <dbReference type="NCBI Taxonomy" id="1848"/>
    <lineage>
        <taxon>Bacteria</taxon>
        <taxon>Bacillati</taxon>
        <taxon>Actinomycetota</taxon>
        <taxon>Actinomycetes</taxon>
        <taxon>Pseudonocardiales</taxon>
        <taxon>Pseudonocardiaceae</taxon>
        <taxon>Pseudonocardia</taxon>
    </lineage>
</organism>
<name>A0A1M6W837_PSETH</name>
<evidence type="ECO:0000256" key="1">
    <source>
        <dbReference type="SAM" id="MobiDB-lite"/>
    </source>
</evidence>
<evidence type="ECO:0000256" key="2">
    <source>
        <dbReference type="SAM" id="SignalP"/>
    </source>
</evidence>
<feature type="chain" id="PRO_5013020049" description="PknH-like extracellular domain-containing protein" evidence="2">
    <location>
        <begin position="21"/>
        <end position="226"/>
    </location>
</feature>
<reference evidence="3 4" key="1">
    <citation type="submission" date="2016-11" db="EMBL/GenBank/DDBJ databases">
        <authorList>
            <person name="Jaros S."/>
            <person name="Januszkiewicz K."/>
            <person name="Wedrychowicz H."/>
        </authorList>
    </citation>
    <scope>NUCLEOTIDE SEQUENCE [LARGE SCALE GENOMIC DNA]</scope>
    <source>
        <strain evidence="3 4">DSM 43832</strain>
    </source>
</reference>
<accession>A0A1M6W837</accession>
<proteinExistence type="predicted"/>
<dbReference type="AlphaFoldDB" id="A0A1M6W837"/>
<evidence type="ECO:0008006" key="5">
    <source>
        <dbReference type="Google" id="ProtNLM"/>
    </source>
</evidence>
<keyword evidence="4" id="KW-1185">Reference proteome</keyword>
<feature type="signal peptide" evidence="2">
    <location>
        <begin position="1"/>
        <end position="20"/>
    </location>
</feature>
<protein>
    <recommendedName>
        <fullName evidence="5">PknH-like extracellular domain-containing protein</fullName>
    </recommendedName>
</protein>
<evidence type="ECO:0000313" key="3">
    <source>
        <dbReference type="EMBL" id="SHK89913.1"/>
    </source>
</evidence>
<dbReference type="EMBL" id="FRAP01000014">
    <property type="protein sequence ID" value="SHK89913.1"/>
    <property type="molecule type" value="Genomic_DNA"/>
</dbReference>
<feature type="region of interest" description="Disordered" evidence="1">
    <location>
        <begin position="21"/>
        <end position="51"/>
    </location>
</feature>
<dbReference type="Proteomes" id="UP000184363">
    <property type="component" value="Unassembled WGS sequence"/>
</dbReference>
<gene>
    <name evidence="3" type="ORF">SAMN05443637_11420</name>
</gene>
<dbReference type="STRING" id="1848.SAMN05443637_11420"/>
<keyword evidence="2" id="KW-0732">Signal</keyword>